<proteinExistence type="predicted"/>
<feature type="transmembrane region" description="Helical" evidence="1">
    <location>
        <begin position="6"/>
        <end position="34"/>
    </location>
</feature>
<keyword evidence="1" id="KW-0472">Membrane</keyword>
<evidence type="ECO:0000313" key="2">
    <source>
        <dbReference type="EMBL" id="QQO40406.1"/>
    </source>
</evidence>
<keyword evidence="1" id="KW-1133">Transmembrane helix</keyword>
<name>A0A7T7ZAM4_9CAUD</name>
<reference evidence="2 3" key="1">
    <citation type="submission" date="2020-12" db="EMBL/GenBank/DDBJ databases">
        <authorList>
            <person name="Goubet-McCall L."/>
            <person name="Delesalle V.A."/>
            <person name="Krukonis G.P."/>
        </authorList>
    </citation>
    <scope>NUCLEOTIDE SEQUENCE [LARGE SCALE GENOMIC DNA]</scope>
</reference>
<accession>A0A7T7ZAM4</accession>
<organism evidence="2 3">
    <name type="scientific">Bacillus phage 268TH004</name>
    <dbReference type="NCBI Taxonomy" id="2801523"/>
    <lineage>
        <taxon>Viruses</taxon>
        <taxon>Duplodnaviria</taxon>
        <taxon>Heunggongvirae</taxon>
        <taxon>Uroviricota</taxon>
        <taxon>Caudoviricetes</taxon>
        <taxon>Ehrlichviridae</taxon>
        <taxon>Gettysburgvirus</taxon>
        <taxon>Gettysburgvirus gv268TH004</taxon>
    </lineage>
</organism>
<keyword evidence="1" id="KW-0812">Transmembrane</keyword>
<protein>
    <submittedName>
        <fullName evidence="2">Uncharacterized protein</fullName>
    </submittedName>
</protein>
<dbReference type="Proteomes" id="UP000595376">
    <property type="component" value="Segment"/>
</dbReference>
<dbReference type="EMBL" id="MW394467">
    <property type="protein sequence ID" value="QQO40406.1"/>
    <property type="molecule type" value="Genomic_DNA"/>
</dbReference>
<evidence type="ECO:0000313" key="3">
    <source>
        <dbReference type="Proteomes" id="UP000595376"/>
    </source>
</evidence>
<sequence length="61" mass="6963">MMTALTILIWVILGIVVVSFTVWVASLVITLIGIHKMKKKVDSEFEEVGIFTPRISKKFRK</sequence>
<evidence type="ECO:0000256" key="1">
    <source>
        <dbReference type="SAM" id="Phobius"/>
    </source>
</evidence>
<gene>
    <name evidence="2" type="primary">61</name>
    <name evidence="2" type="ORF">268TH004_61</name>
</gene>
<keyword evidence="3" id="KW-1185">Reference proteome</keyword>